<keyword evidence="2" id="KW-1185">Reference proteome</keyword>
<evidence type="ECO:0008006" key="3">
    <source>
        <dbReference type="Google" id="ProtNLM"/>
    </source>
</evidence>
<dbReference type="SUPFAM" id="SSF47240">
    <property type="entry name" value="Ferritin-like"/>
    <property type="match status" value="1"/>
</dbReference>
<dbReference type="Gene3D" id="1.20.1260.10">
    <property type="match status" value="1"/>
</dbReference>
<reference evidence="1 2" key="1">
    <citation type="submission" date="2016-08" db="EMBL/GenBank/DDBJ databases">
        <title>Identification and validation of antigenic proteins from Pajaroellobacter abortibovis using de-novo genome sequence assembly and reverse vaccinology.</title>
        <authorList>
            <person name="Welly B.T."/>
            <person name="Miller M.R."/>
            <person name="Stott J.L."/>
            <person name="Blanchard M.T."/>
            <person name="Islas-Trejo A.D."/>
            <person name="O'Rourke S.M."/>
            <person name="Young A.E."/>
            <person name="Medrano J.F."/>
            <person name="Van Eenennaam A.L."/>
        </authorList>
    </citation>
    <scope>NUCLEOTIDE SEQUENCE [LARGE SCALE GENOMIC DNA]</scope>
    <source>
        <strain evidence="1 2">BTF92-0548A/99-0131</strain>
    </source>
</reference>
<organism evidence="1 2">
    <name type="scientific">Pajaroellobacter abortibovis</name>
    <dbReference type="NCBI Taxonomy" id="1882918"/>
    <lineage>
        <taxon>Bacteria</taxon>
        <taxon>Pseudomonadati</taxon>
        <taxon>Myxococcota</taxon>
        <taxon>Polyangia</taxon>
        <taxon>Polyangiales</taxon>
        <taxon>Polyangiaceae</taxon>
    </lineage>
</organism>
<evidence type="ECO:0000313" key="1">
    <source>
        <dbReference type="EMBL" id="APS00765.1"/>
    </source>
</evidence>
<dbReference type="InterPro" id="IPR009078">
    <property type="entry name" value="Ferritin-like_SF"/>
</dbReference>
<dbReference type="Proteomes" id="UP000185544">
    <property type="component" value="Chromosome"/>
</dbReference>
<evidence type="ECO:0000313" key="2">
    <source>
        <dbReference type="Proteomes" id="UP000185544"/>
    </source>
</evidence>
<dbReference type="RefSeq" id="WP_075277435.1">
    <property type="nucleotide sequence ID" value="NZ_CP016908.1"/>
</dbReference>
<dbReference type="KEGG" id="pabo:BCY86_08800"/>
<sequence length="196" mass="22842">MNPFELFINQLPQHPDLHAKFVNTLSMLEYIGARKILKSQQETTFSLQLLTHASEEIRHAEILKKVVLKMSNGQLTSYDEEDLCCGDAARTYFQEVDKRIAEVLHTHETWVNYLFTTLVIEERAHYVYPVYHTILTDAGVSTVVKSILREETKHLEEIRGHLEQLPIQQTLLPQIREIEEKAFHTFARRLVEASEK</sequence>
<dbReference type="InterPro" id="IPR012347">
    <property type="entry name" value="Ferritin-like"/>
</dbReference>
<dbReference type="EMBL" id="CP016908">
    <property type="protein sequence ID" value="APS00765.1"/>
    <property type="molecule type" value="Genomic_DNA"/>
</dbReference>
<gene>
    <name evidence="1" type="ORF">BCY86_08800</name>
</gene>
<accession>A0A1L6MZB2</accession>
<name>A0A1L6MZB2_9BACT</name>
<protein>
    <recommendedName>
        <fullName evidence="3">Rubrerythrin diiron-binding domain-containing protein</fullName>
    </recommendedName>
</protein>
<dbReference type="AlphaFoldDB" id="A0A1L6MZB2"/>
<dbReference type="CDD" id="cd00657">
    <property type="entry name" value="Ferritin_like"/>
    <property type="match status" value="1"/>
</dbReference>
<dbReference type="OrthoDB" id="338241at2"/>
<proteinExistence type="predicted"/>